<feature type="non-terminal residue" evidence="2">
    <location>
        <position position="1"/>
    </location>
</feature>
<feature type="non-terminal residue" evidence="2">
    <location>
        <position position="329"/>
    </location>
</feature>
<evidence type="ECO:0000313" key="3">
    <source>
        <dbReference type="Proteomes" id="UP000193067"/>
    </source>
</evidence>
<sequence length="329" mass="36298">NVTPALDDVLRLLNEGLVPIVVYDGTSLHVLPSGETPYVAISHVWSQGMGSVTEDGLPACLVKRIATLVQRLLPGRAAAFWMDSLCIPKIRDSRKRAIMLMSQTYRDAAKVLVIDDCIRTMCSASKPWPVNVAMIATSAWSRRIWTLQEGVLATELYFEFVEGPELFSQRNLGDTAFPELSFLFPLLYLHAPREDGQDASLAIARQVPLSGVVQLLQGRNTSKAEDELIAISSLLPPNIDLQGLLAVEGGQYCVVEARMKVFLLQLHHVPVRLPFGDAPRLTIPGFRWAPSTLAKEDPHYCVNDRTGVCTEEGLVAEYLCASFENAVRI</sequence>
<dbReference type="PANTHER" id="PTHR39596">
    <property type="match status" value="1"/>
</dbReference>
<dbReference type="EMBL" id="KZ084122">
    <property type="protein sequence ID" value="OSC99986.1"/>
    <property type="molecule type" value="Genomic_DNA"/>
</dbReference>
<dbReference type="PANTHER" id="PTHR39596:SF2">
    <property type="entry name" value="HET DOMAIN PROTEIN (AFU_ORTHOLOGUE AFUA_1G17550)-RELATED"/>
    <property type="match status" value="1"/>
</dbReference>
<feature type="domain" description="Heterokaryon incompatibility" evidence="1">
    <location>
        <begin position="38"/>
        <end position="113"/>
    </location>
</feature>
<keyword evidence="3" id="KW-1185">Reference proteome</keyword>
<protein>
    <recommendedName>
        <fullName evidence="1">Heterokaryon incompatibility domain-containing protein</fullName>
    </recommendedName>
</protein>
<organism evidence="2 3">
    <name type="scientific">Trametes coccinea (strain BRFM310)</name>
    <name type="common">Pycnoporus coccineus</name>
    <dbReference type="NCBI Taxonomy" id="1353009"/>
    <lineage>
        <taxon>Eukaryota</taxon>
        <taxon>Fungi</taxon>
        <taxon>Dikarya</taxon>
        <taxon>Basidiomycota</taxon>
        <taxon>Agaricomycotina</taxon>
        <taxon>Agaricomycetes</taxon>
        <taxon>Polyporales</taxon>
        <taxon>Polyporaceae</taxon>
        <taxon>Trametes</taxon>
    </lineage>
</organism>
<gene>
    <name evidence="2" type="ORF">PYCCODRAFT_1331754</name>
</gene>
<evidence type="ECO:0000259" key="1">
    <source>
        <dbReference type="Pfam" id="PF06985"/>
    </source>
</evidence>
<evidence type="ECO:0000313" key="2">
    <source>
        <dbReference type="EMBL" id="OSC99986.1"/>
    </source>
</evidence>
<reference evidence="2 3" key="1">
    <citation type="journal article" date="2015" name="Biotechnol. Biofuels">
        <title>Enhanced degradation of softwood versus hardwood by the white-rot fungus Pycnoporus coccineus.</title>
        <authorList>
            <person name="Couturier M."/>
            <person name="Navarro D."/>
            <person name="Chevret D."/>
            <person name="Henrissat B."/>
            <person name="Piumi F."/>
            <person name="Ruiz-Duenas F.J."/>
            <person name="Martinez A.T."/>
            <person name="Grigoriev I.V."/>
            <person name="Riley R."/>
            <person name="Lipzen A."/>
            <person name="Berrin J.G."/>
            <person name="Master E.R."/>
            <person name="Rosso M.N."/>
        </authorList>
    </citation>
    <scope>NUCLEOTIDE SEQUENCE [LARGE SCALE GENOMIC DNA]</scope>
    <source>
        <strain evidence="2 3">BRFM310</strain>
    </source>
</reference>
<accession>A0A1Y2IFV5</accession>
<dbReference type="AlphaFoldDB" id="A0A1Y2IFV5"/>
<dbReference type="STRING" id="1353009.A0A1Y2IFV5"/>
<dbReference type="Pfam" id="PF06985">
    <property type="entry name" value="HET"/>
    <property type="match status" value="1"/>
</dbReference>
<dbReference type="Proteomes" id="UP000193067">
    <property type="component" value="Unassembled WGS sequence"/>
</dbReference>
<dbReference type="InterPro" id="IPR010730">
    <property type="entry name" value="HET"/>
</dbReference>
<name>A0A1Y2IFV5_TRAC3</name>
<dbReference type="OrthoDB" id="3266696at2759"/>
<proteinExistence type="predicted"/>